<evidence type="ECO:0000256" key="9">
    <source>
        <dbReference type="ARBA" id="ARBA00022723"/>
    </source>
</evidence>
<evidence type="ECO:0000256" key="11">
    <source>
        <dbReference type="ARBA" id="ARBA00022777"/>
    </source>
</evidence>
<dbReference type="PRINTS" id="PR00477">
    <property type="entry name" value="PHGLYCKINASE"/>
</dbReference>
<dbReference type="Gene3D" id="3.40.50.1260">
    <property type="entry name" value="Phosphoglycerate kinase, N-terminal domain"/>
    <property type="match status" value="3"/>
</dbReference>
<evidence type="ECO:0000256" key="10">
    <source>
        <dbReference type="ARBA" id="ARBA00022741"/>
    </source>
</evidence>
<dbReference type="GO" id="GO:0004618">
    <property type="term" value="F:phosphoglycerate kinase activity"/>
    <property type="evidence" value="ECO:0007669"/>
    <property type="project" value="UniProtKB-EC"/>
</dbReference>
<evidence type="ECO:0000256" key="2">
    <source>
        <dbReference type="ARBA" id="ARBA00001946"/>
    </source>
</evidence>
<evidence type="ECO:0000256" key="17">
    <source>
        <dbReference type="RuleBase" id="RU000532"/>
    </source>
</evidence>
<dbReference type="FunFam" id="3.40.50.1260:FF:000003">
    <property type="entry name" value="Phosphoglycerate kinase"/>
    <property type="match status" value="1"/>
</dbReference>
<evidence type="ECO:0000256" key="3">
    <source>
        <dbReference type="ARBA" id="ARBA00004838"/>
    </source>
</evidence>
<evidence type="ECO:0000256" key="16">
    <source>
        <dbReference type="PIRSR" id="PIRSR000724-2"/>
    </source>
</evidence>
<dbReference type="GO" id="GO:0043531">
    <property type="term" value="F:ADP binding"/>
    <property type="evidence" value="ECO:0007669"/>
    <property type="project" value="TreeGrafter"/>
</dbReference>
<dbReference type="CDD" id="cd00318">
    <property type="entry name" value="Phosphoglycerate_kinase"/>
    <property type="match status" value="1"/>
</dbReference>
<dbReference type="EMBL" id="BLLK01000045">
    <property type="protein sequence ID" value="GFH51918.1"/>
    <property type="molecule type" value="Genomic_DNA"/>
</dbReference>
<dbReference type="GO" id="GO:0006094">
    <property type="term" value="P:gluconeogenesis"/>
    <property type="evidence" value="ECO:0007669"/>
    <property type="project" value="TreeGrafter"/>
</dbReference>
<keyword evidence="10" id="KW-0547">Nucleotide-binding</keyword>
<evidence type="ECO:0000256" key="15">
    <source>
        <dbReference type="PIRSR" id="PIRSR000724-1"/>
    </source>
</evidence>
<feature type="binding site" evidence="15">
    <location>
        <position position="122"/>
    </location>
    <ligand>
        <name>(2R)-3-phosphoglycerate</name>
        <dbReference type="ChEBI" id="CHEBI:58272"/>
    </ligand>
</feature>
<dbReference type="InterPro" id="IPR036043">
    <property type="entry name" value="Phosphoglycerate_kinase_sf"/>
</dbReference>
<dbReference type="PIRSF" id="PIRSF000724">
    <property type="entry name" value="Pgk"/>
    <property type="match status" value="1"/>
</dbReference>
<dbReference type="SUPFAM" id="SSF53748">
    <property type="entry name" value="Phosphoglycerate kinase"/>
    <property type="match status" value="1"/>
</dbReference>
<feature type="binding site" evidence="15">
    <location>
        <position position="188"/>
    </location>
    <ligand>
        <name>(2R)-3-phosphoglycerate</name>
        <dbReference type="ChEBI" id="CHEBI:58272"/>
    </ligand>
</feature>
<evidence type="ECO:0000256" key="13">
    <source>
        <dbReference type="ARBA" id="ARBA00022842"/>
    </source>
</evidence>
<dbReference type="GO" id="GO:0046872">
    <property type="term" value="F:metal ion binding"/>
    <property type="evidence" value="ECO:0007669"/>
    <property type="project" value="UniProtKB-KW"/>
</dbReference>
<dbReference type="HAMAP" id="MF_00145">
    <property type="entry name" value="Phosphoglyc_kinase"/>
    <property type="match status" value="1"/>
</dbReference>
<keyword evidence="11 17" id="KW-0418">Kinase</keyword>
<keyword evidence="13" id="KW-0460">Magnesium</keyword>
<feature type="binding site" evidence="16">
    <location>
        <position position="364"/>
    </location>
    <ligand>
        <name>ATP</name>
        <dbReference type="ChEBI" id="CHEBI:30616"/>
    </ligand>
</feature>
<dbReference type="Pfam" id="PF00162">
    <property type="entry name" value="PGK"/>
    <property type="match status" value="1"/>
</dbReference>
<dbReference type="FunFam" id="3.40.50.1260:FF:000006">
    <property type="entry name" value="Phosphoglycerate kinase"/>
    <property type="match status" value="1"/>
</dbReference>
<comment type="catalytic activity">
    <reaction evidence="1 17">
        <text>(2R)-3-phosphoglycerate + ATP = (2R)-3-phospho-glyceroyl phosphate + ADP</text>
        <dbReference type="Rhea" id="RHEA:14801"/>
        <dbReference type="ChEBI" id="CHEBI:30616"/>
        <dbReference type="ChEBI" id="CHEBI:57604"/>
        <dbReference type="ChEBI" id="CHEBI:58272"/>
        <dbReference type="ChEBI" id="CHEBI:456216"/>
        <dbReference type="EC" id="2.7.2.3"/>
    </reaction>
</comment>
<evidence type="ECO:0000256" key="6">
    <source>
        <dbReference type="ARBA" id="ARBA00013061"/>
    </source>
</evidence>
<dbReference type="PROSITE" id="PS00111">
    <property type="entry name" value="PGLYCERATE_KINASE"/>
    <property type="match status" value="1"/>
</dbReference>
<evidence type="ECO:0000256" key="7">
    <source>
        <dbReference type="ARBA" id="ARBA00016471"/>
    </source>
</evidence>
<keyword evidence="8 17" id="KW-0808">Transferase</keyword>
<evidence type="ECO:0000256" key="12">
    <source>
        <dbReference type="ARBA" id="ARBA00022840"/>
    </source>
</evidence>
<comment type="pathway">
    <text evidence="3 17">Carbohydrate degradation; glycolysis; pyruvate from D-glyceraldehyde 3-phosphate: step 2/5.</text>
</comment>
<keyword evidence="20" id="KW-1185">Reference proteome</keyword>
<evidence type="ECO:0000256" key="14">
    <source>
        <dbReference type="ARBA" id="ARBA00023152"/>
    </source>
</evidence>
<proteinExistence type="inferred from homology"/>
<reference evidence="19 20" key="1">
    <citation type="journal article" date="2021" name="Sci. Rep.">
        <title>The genome of the diatom Chaetoceros tenuissimus carries an ancient integrated fragment of an extant virus.</title>
        <authorList>
            <person name="Hongo Y."/>
            <person name="Kimura K."/>
            <person name="Takaki Y."/>
            <person name="Yoshida Y."/>
            <person name="Baba S."/>
            <person name="Kobayashi G."/>
            <person name="Nagasaki K."/>
            <person name="Hano T."/>
            <person name="Tomaru Y."/>
        </authorList>
    </citation>
    <scope>NUCLEOTIDE SEQUENCE [LARGE SCALE GENOMIC DNA]</scope>
    <source>
        <strain evidence="19 20">NIES-3715</strain>
    </source>
</reference>
<comment type="similarity">
    <text evidence="4 17">Belongs to the phosphoglycerate kinase family.</text>
</comment>
<evidence type="ECO:0000256" key="1">
    <source>
        <dbReference type="ARBA" id="ARBA00000642"/>
    </source>
</evidence>
<dbReference type="AlphaFoldDB" id="A0AAD3H6L8"/>
<dbReference type="GO" id="GO:0005524">
    <property type="term" value="F:ATP binding"/>
    <property type="evidence" value="ECO:0007669"/>
    <property type="project" value="UniProtKB-KW"/>
</dbReference>
<dbReference type="InterPro" id="IPR001576">
    <property type="entry name" value="Phosphoglycerate_kinase"/>
</dbReference>
<evidence type="ECO:0000313" key="19">
    <source>
        <dbReference type="EMBL" id="GFH51918.1"/>
    </source>
</evidence>
<dbReference type="GO" id="GO:0006096">
    <property type="term" value="P:glycolytic process"/>
    <property type="evidence" value="ECO:0007669"/>
    <property type="project" value="UniProtKB-KW"/>
</dbReference>
<dbReference type="PANTHER" id="PTHR11406:SF0">
    <property type="entry name" value="PHOSPHOGLYCERATE KINASE"/>
    <property type="match status" value="1"/>
</dbReference>
<feature type="binding site" evidence="15">
    <location>
        <begin position="23"/>
        <end position="25"/>
    </location>
    <ligand>
        <name>substrate</name>
    </ligand>
</feature>
<accession>A0AAD3H6L8</accession>
<dbReference type="Proteomes" id="UP001054902">
    <property type="component" value="Unassembled WGS sequence"/>
</dbReference>
<comment type="caution">
    <text evidence="19">The sequence shown here is derived from an EMBL/GenBank/DDBJ whole genome shotgun (WGS) entry which is preliminary data.</text>
</comment>
<dbReference type="InterPro" id="IPR015824">
    <property type="entry name" value="Phosphoglycerate_kinase_N"/>
</dbReference>
<keyword evidence="9" id="KW-0479">Metal-binding</keyword>
<evidence type="ECO:0000256" key="18">
    <source>
        <dbReference type="RuleBase" id="RU000696"/>
    </source>
</evidence>
<feature type="binding site" evidence="15">
    <location>
        <begin position="63"/>
        <end position="66"/>
    </location>
    <ligand>
        <name>substrate</name>
    </ligand>
</feature>
<sequence>MNLNKNTIEDINCDGLRVLMRVDFNVPQDKDGNITNPQRIVAALPTINLALQKGAKSIVLMSHLGRPDGTKNAKFTLSPIATKLEELLGKKVTFLSDCVGEEVEAACANPEPGSIFLLENMRFYAEEEGKGCHHEEGCPGAKCDKKAPSKGENCKKFKPSSDDIAKFRDSLAKLGDVYVCDAFGTAHRAHSSMVGLEGKMPCVSGLLVAKELQAFAKVLDPEKKKTPLTSIVGGAKISDKVLVINNLIDKSDNIIICGGMAYTFLKQCFGMEIGKSLFDKNGADLAPGLLEKAEAKGCKIILPCDWACGQDFVNDQEIKFVTKEEGIPDGWEGMDCGPKSMALFRETVMNSKTVIWNGPAGVFEFDNFSHGTKALLEAVADMTSTGGVGIIGGGDSATAAAKWDMEDKVSFVSTGGGASLELLEGKVLPGLKALDDK</sequence>
<dbReference type="GO" id="GO:0005829">
    <property type="term" value="C:cytosol"/>
    <property type="evidence" value="ECO:0007669"/>
    <property type="project" value="TreeGrafter"/>
</dbReference>
<evidence type="ECO:0000256" key="5">
    <source>
        <dbReference type="ARBA" id="ARBA00011245"/>
    </source>
</evidence>
<dbReference type="PANTHER" id="PTHR11406">
    <property type="entry name" value="PHOSPHOGLYCERATE KINASE"/>
    <property type="match status" value="1"/>
</dbReference>
<evidence type="ECO:0000313" key="20">
    <source>
        <dbReference type="Proteomes" id="UP001054902"/>
    </source>
</evidence>
<feature type="binding site" evidence="16">
    <location>
        <position position="333"/>
    </location>
    <ligand>
        <name>ATP</name>
        <dbReference type="ChEBI" id="CHEBI:30616"/>
    </ligand>
</feature>
<dbReference type="EC" id="2.7.2.3" evidence="6 17"/>
<feature type="binding site" evidence="16">
    <location>
        <begin position="393"/>
        <end position="396"/>
    </location>
    <ligand>
        <name>ATP</name>
        <dbReference type="ChEBI" id="CHEBI:30616"/>
    </ligand>
</feature>
<keyword evidence="14" id="KW-0324">Glycolysis</keyword>
<comment type="cofactor">
    <cofactor evidence="2">
        <name>Mg(2+)</name>
        <dbReference type="ChEBI" id="CHEBI:18420"/>
    </cofactor>
</comment>
<name>A0AAD3H6L8_9STRA</name>
<keyword evidence="12 16" id="KW-0067">ATP-binding</keyword>
<feature type="binding site" evidence="15">
    <location>
        <position position="39"/>
    </location>
    <ligand>
        <name>(2R)-3-phosphoglycerate</name>
        <dbReference type="ChEBI" id="CHEBI:58272"/>
    </ligand>
</feature>
<gene>
    <name evidence="19" type="ORF">CTEN210_08394</name>
</gene>
<feature type="binding site" evidence="16">
    <location>
        <position position="240"/>
    </location>
    <ligand>
        <name>ATP</name>
        <dbReference type="ChEBI" id="CHEBI:30616"/>
    </ligand>
</feature>
<evidence type="ECO:0000256" key="8">
    <source>
        <dbReference type="ARBA" id="ARBA00022679"/>
    </source>
</evidence>
<evidence type="ECO:0000256" key="4">
    <source>
        <dbReference type="ARBA" id="ARBA00008982"/>
    </source>
</evidence>
<comment type="subunit">
    <text evidence="5 18">Monomer.</text>
</comment>
<protein>
    <recommendedName>
        <fullName evidence="7 17">Phosphoglycerate kinase</fullName>
        <ecNumber evidence="6 17">2.7.2.3</ecNumber>
    </recommendedName>
</protein>
<organism evidence="19 20">
    <name type="scientific">Chaetoceros tenuissimus</name>
    <dbReference type="NCBI Taxonomy" id="426638"/>
    <lineage>
        <taxon>Eukaryota</taxon>
        <taxon>Sar</taxon>
        <taxon>Stramenopiles</taxon>
        <taxon>Ochrophyta</taxon>
        <taxon>Bacillariophyta</taxon>
        <taxon>Coscinodiscophyceae</taxon>
        <taxon>Chaetocerotophycidae</taxon>
        <taxon>Chaetocerotales</taxon>
        <taxon>Chaetocerotaceae</taxon>
        <taxon>Chaetoceros</taxon>
    </lineage>
</organism>
<dbReference type="InterPro" id="IPR015911">
    <property type="entry name" value="Phosphoglycerate_kinase_CS"/>
</dbReference>